<evidence type="ECO:0000256" key="1">
    <source>
        <dbReference type="ARBA" id="ARBA00004389"/>
    </source>
</evidence>
<evidence type="ECO:0000256" key="3">
    <source>
        <dbReference type="ARBA" id="ARBA00017467"/>
    </source>
</evidence>
<dbReference type="EMBL" id="AAXT01000002">
    <property type="protein sequence ID" value="EDO06770.1"/>
    <property type="molecule type" value="Genomic_DNA"/>
</dbReference>
<proteinExistence type="inferred from homology"/>
<accession>A7AQF1</accession>
<evidence type="ECO:0000313" key="9">
    <source>
        <dbReference type="EMBL" id="EDO06770.1"/>
    </source>
</evidence>
<dbReference type="PANTHER" id="PTHR12154:SF4">
    <property type="entry name" value="UDP-N-ACETYLGLUCOSAMINE TRANSFERASE SUBUNIT ALG14 HOMOLOG"/>
    <property type="match status" value="1"/>
</dbReference>
<evidence type="ECO:0000313" key="10">
    <source>
        <dbReference type="Proteomes" id="UP000002173"/>
    </source>
</evidence>
<dbReference type="OMA" id="GTCCIIT"/>
<dbReference type="RefSeq" id="XP_001610338.1">
    <property type="nucleotide sequence ID" value="XM_001610288.1"/>
</dbReference>
<keyword evidence="10" id="KW-1185">Reference proteome</keyword>
<reference evidence="10" key="2">
    <citation type="journal article" date="2020" name="Data Brief">
        <title>Transcriptome dataset of Babesia bovis life stages within vertebrate and invertebrate hosts.</title>
        <authorList>
            <person name="Ueti M.W."/>
            <person name="Johnson W.C."/>
            <person name="Kappmeyer L.S."/>
            <person name="Herndon D.R."/>
            <person name="Mousel M.R."/>
            <person name="Reif K.E."/>
            <person name="Taus N.S."/>
            <person name="Ifeonu O.O."/>
            <person name="Silva J.C."/>
            <person name="Suarez C.E."/>
            <person name="Brayton K.A."/>
        </authorList>
    </citation>
    <scope>NUCLEOTIDE SEQUENCE [LARGE SCALE GENOMIC DNA]</scope>
</reference>
<reference evidence="10" key="3">
    <citation type="journal article" date="2021" name="Int. J. Parasitol.">
        <title>Comparative analysis of gene expression between Babesia bovis blood stages and kinetes allowed by improved genome annotation.</title>
        <authorList>
            <person name="Ueti M.W."/>
            <person name="Johnson W.C."/>
            <person name="Kappmeyer L.S."/>
            <person name="Herndon D.R."/>
            <person name="Mousel M.R."/>
            <person name="Reif K.E."/>
            <person name="Taus N.S."/>
            <person name="Ifeonu O.O."/>
            <person name="Silva J.C."/>
            <person name="Suarez C.E."/>
            <person name="Brayton K.A."/>
        </authorList>
    </citation>
    <scope>NUCLEOTIDE SEQUENCE [LARGE SCALE GENOMIC DNA]</scope>
</reference>
<evidence type="ECO:0000256" key="2">
    <source>
        <dbReference type="ARBA" id="ARBA00009731"/>
    </source>
</evidence>
<comment type="similarity">
    <text evidence="2">Belongs to the ALG14 family.</text>
</comment>
<dbReference type="STRING" id="5865.A7AQF1"/>
<dbReference type="GO" id="GO:0006488">
    <property type="term" value="P:dolichol-linked oligosaccharide biosynthetic process"/>
    <property type="evidence" value="ECO:0007669"/>
    <property type="project" value="InterPro"/>
</dbReference>
<dbReference type="AlphaFoldDB" id="A7AQF1"/>
<comment type="subcellular location">
    <subcellularLocation>
        <location evidence="1">Endoplasmic reticulum membrane</location>
        <topology evidence="1">Single-pass membrane protein</topology>
    </subcellularLocation>
</comment>
<feature type="transmembrane region" description="Helical" evidence="8">
    <location>
        <begin position="134"/>
        <end position="157"/>
    </location>
</feature>
<name>A7AQF1_BABBO</name>
<feature type="transmembrane region" description="Helical" evidence="8">
    <location>
        <begin position="5"/>
        <end position="22"/>
    </location>
</feature>
<keyword evidence="5" id="KW-0256">Endoplasmic reticulum</keyword>
<dbReference type="GO" id="GO:0004577">
    <property type="term" value="F:N-acetylglucosaminyldiphosphodolichol N-acetylglucosaminyltransferase activity"/>
    <property type="evidence" value="ECO:0007669"/>
    <property type="project" value="TreeGrafter"/>
</dbReference>
<dbReference type="GO" id="GO:0005789">
    <property type="term" value="C:endoplasmic reticulum membrane"/>
    <property type="evidence" value="ECO:0007669"/>
    <property type="project" value="UniProtKB-SubCell"/>
</dbReference>
<evidence type="ECO:0000256" key="7">
    <source>
        <dbReference type="ARBA" id="ARBA00023136"/>
    </source>
</evidence>
<organism evidence="9 10">
    <name type="scientific">Babesia bovis</name>
    <dbReference type="NCBI Taxonomy" id="5865"/>
    <lineage>
        <taxon>Eukaryota</taxon>
        <taxon>Sar</taxon>
        <taxon>Alveolata</taxon>
        <taxon>Apicomplexa</taxon>
        <taxon>Aconoidasida</taxon>
        <taxon>Piroplasmida</taxon>
        <taxon>Babesiidae</taxon>
        <taxon>Babesia</taxon>
    </lineage>
</organism>
<dbReference type="GeneID" id="5478560"/>
<dbReference type="Proteomes" id="UP000002173">
    <property type="component" value="Unassembled WGS sequence"/>
</dbReference>
<evidence type="ECO:0000256" key="4">
    <source>
        <dbReference type="ARBA" id="ARBA00022692"/>
    </source>
</evidence>
<protein>
    <recommendedName>
        <fullName evidence="3">UDP-N-acetylglucosamine transferase subunit ALG14</fullName>
    </recommendedName>
</protein>
<gene>
    <name evidence="9" type="ORF">BBOV_IV004090</name>
</gene>
<dbReference type="PANTHER" id="PTHR12154">
    <property type="entry name" value="GLYCOSYL TRANSFERASE-RELATED"/>
    <property type="match status" value="1"/>
</dbReference>
<keyword evidence="7 8" id="KW-0472">Membrane</keyword>
<dbReference type="Gene3D" id="3.40.50.2000">
    <property type="entry name" value="Glycogen Phosphorylase B"/>
    <property type="match status" value="1"/>
</dbReference>
<evidence type="ECO:0000256" key="8">
    <source>
        <dbReference type="SAM" id="Phobius"/>
    </source>
</evidence>
<dbReference type="FunCoup" id="A7AQF1">
    <property type="interactions" value="120"/>
</dbReference>
<evidence type="ECO:0000256" key="6">
    <source>
        <dbReference type="ARBA" id="ARBA00022989"/>
    </source>
</evidence>
<evidence type="ECO:0000256" key="5">
    <source>
        <dbReference type="ARBA" id="ARBA00022824"/>
    </source>
</evidence>
<dbReference type="VEuPathDB" id="PiroplasmaDB:BBOV_IV004090"/>
<dbReference type="Pfam" id="PF08660">
    <property type="entry name" value="Alg14"/>
    <property type="match status" value="1"/>
</dbReference>
<sequence>MIKALLYLGTIIAALISIVWIRKRGNKSNTNSKWKVAVVIGPGGHAREMRDIMKSLPNRCSTLVYIVGNDKDVATERLIHQLSQSVETDVSINQQIYSLPVPKSHRESYTQAAIKGISSFIKSLNMLYTEQPDLIITNGPGIAVPICFAATVLNLIFRRNIKLIYIESMCRVEDLSFTGKLLYPVVHTLVVMWPHLSQKWPGVTYLGTIKTL</sequence>
<comment type="caution">
    <text evidence="9">The sequence shown here is derived from an EMBL/GenBank/DDBJ whole genome shotgun (WGS) entry which is preliminary data.</text>
</comment>
<dbReference type="eggNOG" id="KOG3339">
    <property type="taxonomic scope" value="Eukaryota"/>
</dbReference>
<dbReference type="InParanoid" id="A7AQF1"/>
<dbReference type="InterPro" id="IPR013969">
    <property type="entry name" value="Oligosacch_biosynth_Alg14"/>
</dbReference>
<dbReference type="KEGG" id="bbo:BBOV_IV004090"/>
<keyword evidence="4 8" id="KW-0812">Transmembrane</keyword>
<keyword evidence="6 8" id="KW-1133">Transmembrane helix</keyword>
<reference evidence="9 10" key="1">
    <citation type="journal article" date="2007" name="PLoS Pathog.">
        <title>Genome sequence of Babesia bovis and comparative analysis of apicomplexan hemoprotozoa.</title>
        <authorList>
            <person name="Brayton K.A."/>
            <person name="Lau A.O.T."/>
            <person name="Herndon D.R."/>
            <person name="Hannick L."/>
            <person name="Kappmeyer L.S."/>
            <person name="Berens S.J."/>
            <person name="Bidwell S.L."/>
            <person name="Brown W.C."/>
            <person name="Crabtree J."/>
            <person name="Fadrosh D."/>
            <person name="Feldblum T."/>
            <person name="Forberger H.A."/>
            <person name="Haas B.J."/>
            <person name="Howell J.M."/>
            <person name="Khouri H."/>
            <person name="Koo H."/>
            <person name="Mann D.J."/>
            <person name="Norimine J."/>
            <person name="Paulsen I.T."/>
            <person name="Radune D."/>
            <person name="Ren Q."/>
            <person name="Smith R.K. Jr."/>
            <person name="Suarez C.E."/>
            <person name="White O."/>
            <person name="Wortman J.R."/>
            <person name="Knowles D.P. Jr."/>
            <person name="McElwain T.F."/>
            <person name="Nene V.M."/>
        </authorList>
    </citation>
    <scope>NUCLEOTIDE SEQUENCE [LARGE SCALE GENOMIC DNA]</scope>
    <source>
        <strain evidence="9">T2Bo</strain>
    </source>
</reference>